<dbReference type="SUPFAM" id="SSF46689">
    <property type="entry name" value="Homeodomain-like"/>
    <property type="match status" value="1"/>
</dbReference>
<dbReference type="GO" id="GO:0003700">
    <property type="term" value="F:DNA-binding transcription factor activity"/>
    <property type="evidence" value="ECO:0007669"/>
    <property type="project" value="TreeGrafter"/>
</dbReference>
<evidence type="ECO:0000256" key="4">
    <source>
        <dbReference type="PROSITE-ProRule" id="PRU00335"/>
    </source>
</evidence>
<dbReference type="PROSITE" id="PS50977">
    <property type="entry name" value="HTH_TETR_2"/>
    <property type="match status" value="1"/>
</dbReference>
<dbReference type="InterPro" id="IPR009057">
    <property type="entry name" value="Homeodomain-like_sf"/>
</dbReference>
<evidence type="ECO:0000256" key="3">
    <source>
        <dbReference type="ARBA" id="ARBA00023163"/>
    </source>
</evidence>
<feature type="domain" description="HTH tetR-type" evidence="6">
    <location>
        <begin position="51"/>
        <end position="112"/>
    </location>
</feature>
<reference evidence="7 8" key="1">
    <citation type="submission" date="2017-05" db="EMBL/GenBank/DDBJ databases">
        <authorList>
            <person name="Song R."/>
            <person name="Chenine A.L."/>
            <person name="Ruprecht R.M."/>
        </authorList>
    </citation>
    <scope>NUCLEOTIDE SEQUENCE [LARGE SCALE GENOMIC DNA]</scope>
    <source>
        <strain evidence="7 8">DSM 26136</strain>
    </source>
</reference>
<dbReference type="PANTHER" id="PTHR30055">
    <property type="entry name" value="HTH-TYPE TRANSCRIPTIONAL REGULATOR RUTR"/>
    <property type="match status" value="1"/>
</dbReference>
<dbReference type="RefSeq" id="WP_087280528.1">
    <property type="nucleotide sequence ID" value="NZ_CP021455.1"/>
</dbReference>
<keyword evidence="8" id="KW-1185">Reference proteome</keyword>
<keyword evidence="1" id="KW-0805">Transcription regulation</keyword>
<dbReference type="AlphaFoldDB" id="A0A1Y0END5"/>
<keyword evidence="3" id="KW-0804">Transcription</keyword>
<dbReference type="Pfam" id="PF00440">
    <property type="entry name" value="TetR_N"/>
    <property type="match status" value="1"/>
</dbReference>
<accession>A0A1Y0END5</accession>
<keyword evidence="2 4" id="KW-0238">DNA-binding</keyword>
<dbReference type="KEGG" id="cser:CCO03_09900"/>
<feature type="region of interest" description="Disordered" evidence="5">
    <location>
        <begin position="1"/>
        <end position="25"/>
    </location>
</feature>
<dbReference type="GO" id="GO:0000976">
    <property type="term" value="F:transcription cis-regulatory region binding"/>
    <property type="evidence" value="ECO:0007669"/>
    <property type="project" value="TreeGrafter"/>
</dbReference>
<gene>
    <name evidence="7" type="ORF">CCO03_09900</name>
</gene>
<dbReference type="Proteomes" id="UP000196138">
    <property type="component" value="Chromosome"/>
</dbReference>
<evidence type="ECO:0000313" key="8">
    <source>
        <dbReference type="Proteomes" id="UP000196138"/>
    </source>
</evidence>
<dbReference type="OrthoDB" id="2356263at2"/>
<evidence type="ECO:0000256" key="2">
    <source>
        <dbReference type="ARBA" id="ARBA00023125"/>
    </source>
</evidence>
<dbReference type="EMBL" id="CP021455">
    <property type="protein sequence ID" value="ARU04950.1"/>
    <property type="molecule type" value="Genomic_DNA"/>
</dbReference>
<organism evidence="7 8">
    <name type="scientific">Comamonas serinivorans</name>
    <dbReference type="NCBI Taxonomy" id="1082851"/>
    <lineage>
        <taxon>Bacteria</taxon>
        <taxon>Pseudomonadati</taxon>
        <taxon>Pseudomonadota</taxon>
        <taxon>Betaproteobacteria</taxon>
        <taxon>Burkholderiales</taxon>
        <taxon>Comamonadaceae</taxon>
        <taxon>Comamonas</taxon>
    </lineage>
</organism>
<proteinExistence type="predicted"/>
<evidence type="ECO:0000313" key="7">
    <source>
        <dbReference type="EMBL" id="ARU04950.1"/>
    </source>
</evidence>
<dbReference type="InterPro" id="IPR001647">
    <property type="entry name" value="HTH_TetR"/>
</dbReference>
<evidence type="ECO:0000259" key="6">
    <source>
        <dbReference type="PROSITE" id="PS50977"/>
    </source>
</evidence>
<protein>
    <recommendedName>
        <fullName evidence="6">HTH tetR-type domain-containing protein</fullName>
    </recommendedName>
</protein>
<name>A0A1Y0END5_9BURK</name>
<sequence>MRDVTSTTDSDPDPRGSAPADVTADASVGVVQGAPTGASASASAAGSGKGLETREHLKQVALQLFAERGVAQVSVRDILAAAGQRSGGALHYHFGGKEGLLRELIADAARQFDEARLHKLAALKRKRSPPTLRDVLRVLADPFDGAVREQLVPRGYGALLNALQVEHYAAFTQGVEGLDLGYRECIGMLRALLPAVPRQQLNQRIRLMMLFLFSAASARERATGPAQGEAGGWQQFWSEAGSKDTLLDCLEGMLTGPA</sequence>
<evidence type="ECO:0000256" key="5">
    <source>
        <dbReference type="SAM" id="MobiDB-lite"/>
    </source>
</evidence>
<evidence type="ECO:0000256" key="1">
    <source>
        <dbReference type="ARBA" id="ARBA00023015"/>
    </source>
</evidence>
<feature type="DNA-binding region" description="H-T-H motif" evidence="4">
    <location>
        <begin position="75"/>
        <end position="94"/>
    </location>
</feature>
<dbReference type="PANTHER" id="PTHR30055:SF234">
    <property type="entry name" value="HTH-TYPE TRANSCRIPTIONAL REGULATOR BETI"/>
    <property type="match status" value="1"/>
</dbReference>
<dbReference type="InterPro" id="IPR050109">
    <property type="entry name" value="HTH-type_TetR-like_transc_reg"/>
</dbReference>
<dbReference type="Gene3D" id="1.10.357.10">
    <property type="entry name" value="Tetracycline Repressor, domain 2"/>
    <property type="match status" value="1"/>
</dbReference>